<dbReference type="PROSITE" id="PS50011">
    <property type="entry name" value="PROTEIN_KINASE_DOM"/>
    <property type="match status" value="1"/>
</dbReference>
<comment type="caution">
    <text evidence="10">The sequence shown here is derived from an EMBL/GenBank/DDBJ whole genome shotgun (WGS) entry which is preliminary data.</text>
</comment>
<dbReference type="PANTHER" id="PTHR43289">
    <property type="entry name" value="MITOGEN-ACTIVATED PROTEIN KINASE KINASE KINASE 20-RELATED"/>
    <property type="match status" value="1"/>
</dbReference>
<evidence type="ECO:0000256" key="7">
    <source>
        <dbReference type="PROSITE-ProRule" id="PRU10141"/>
    </source>
</evidence>
<proteinExistence type="predicted"/>
<dbReference type="Gene3D" id="1.10.510.10">
    <property type="entry name" value="Transferase(Phosphotransferase) domain 1"/>
    <property type="match status" value="1"/>
</dbReference>
<gene>
    <name evidence="10" type="ORF">CAP_7747</name>
</gene>
<evidence type="ECO:0000256" key="2">
    <source>
        <dbReference type="ARBA" id="ARBA00022527"/>
    </source>
</evidence>
<dbReference type="STRING" id="1192034.CAP_7747"/>
<dbReference type="GO" id="GO:0005524">
    <property type="term" value="F:ATP binding"/>
    <property type="evidence" value="ECO:0007669"/>
    <property type="project" value="UniProtKB-UniRule"/>
</dbReference>
<evidence type="ECO:0000256" key="5">
    <source>
        <dbReference type="ARBA" id="ARBA00022777"/>
    </source>
</evidence>
<dbReference type="InterPro" id="IPR000719">
    <property type="entry name" value="Prot_kinase_dom"/>
</dbReference>
<evidence type="ECO:0000259" key="9">
    <source>
        <dbReference type="PROSITE" id="PS50011"/>
    </source>
</evidence>
<dbReference type="InterPro" id="IPR008271">
    <property type="entry name" value="Ser/Thr_kinase_AS"/>
</dbReference>
<dbReference type="SUPFAM" id="SSF56112">
    <property type="entry name" value="Protein kinase-like (PK-like)"/>
    <property type="match status" value="1"/>
</dbReference>
<dbReference type="Gene3D" id="3.30.200.20">
    <property type="entry name" value="Phosphorylase Kinase, domain 1"/>
    <property type="match status" value="1"/>
</dbReference>
<keyword evidence="3" id="KW-0808">Transferase</keyword>
<dbReference type="eggNOG" id="COG0515">
    <property type="taxonomic scope" value="Bacteria"/>
</dbReference>
<dbReference type="AlphaFoldDB" id="A0A017SXR8"/>
<sequence length="502" mass="51279">MAGQQISPTLRLVRPLGQGAMGSVWVAEHLGLNTQVAVKFMTPAAAQDAVLVARFRREAAAAAQIKSPHVSQVFDHGVAADGSLYIVMELLEGEDLRRRITRLGRLSFREAAQIVSQTAKALGRAHQLGIIHRDIKPDNLFLLDLDGEPFVKVLDFGIAKQNVQGDPGMTESGSMLGTPYYMSPEQLLSSKHVDARADLWALGVVAYQMLTGKLPFTGETLGALAVAVSSGVLVAPSALRSGIPPAVDAWVTRALQRDPAARFASAREMAEALEAAVVGAEGGQGAMASEGDHEATSAPWVAAPEESAASRVTDGGAGKAADSTPHEIAEHRTQGRTLQGVVAAGAHARPKHRSLALVALSLGALTLVGAALLPGGPASIAEQVQQVPEGLIPAQGEPAAAATDPATTAAPVPSVSAAAAPVPSVSANADLSPPDTALSTGVAPAKTPAATNVNAVAAPVGWSGQPAGHADGAVTRPEGMSTKKPARPRRSPAGDGSDDVGF</sequence>
<organism evidence="10 11">
    <name type="scientific">Chondromyces apiculatus DSM 436</name>
    <dbReference type="NCBI Taxonomy" id="1192034"/>
    <lineage>
        <taxon>Bacteria</taxon>
        <taxon>Pseudomonadati</taxon>
        <taxon>Myxococcota</taxon>
        <taxon>Polyangia</taxon>
        <taxon>Polyangiales</taxon>
        <taxon>Polyangiaceae</taxon>
        <taxon>Chondromyces</taxon>
    </lineage>
</organism>
<reference evidence="10 11" key="1">
    <citation type="submission" date="2013-05" db="EMBL/GenBank/DDBJ databases">
        <title>Genome assembly of Chondromyces apiculatus DSM 436.</title>
        <authorList>
            <person name="Sharma G."/>
            <person name="Khatri I."/>
            <person name="Kaur C."/>
            <person name="Mayilraj S."/>
            <person name="Subramanian S."/>
        </authorList>
    </citation>
    <scope>NUCLEOTIDE SEQUENCE [LARGE SCALE GENOMIC DNA]</scope>
    <source>
        <strain evidence="10 11">DSM 436</strain>
    </source>
</reference>
<dbReference type="CDD" id="cd14014">
    <property type="entry name" value="STKc_PknB_like"/>
    <property type="match status" value="1"/>
</dbReference>
<protein>
    <recommendedName>
        <fullName evidence="1">non-specific serine/threonine protein kinase</fullName>
        <ecNumber evidence="1">2.7.11.1</ecNumber>
    </recommendedName>
</protein>
<dbReference type="Proteomes" id="UP000019678">
    <property type="component" value="Unassembled WGS sequence"/>
</dbReference>
<keyword evidence="5 10" id="KW-0418">Kinase</keyword>
<dbReference type="PROSITE" id="PS00107">
    <property type="entry name" value="PROTEIN_KINASE_ATP"/>
    <property type="match status" value="1"/>
</dbReference>
<dbReference type="PANTHER" id="PTHR43289:SF6">
    <property type="entry name" value="SERINE_THREONINE-PROTEIN KINASE NEKL-3"/>
    <property type="match status" value="1"/>
</dbReference>
<evidence type="ECO:0000256" key="8">
    <source>
        <dbReference type="SAM" id="MobiDB-lite"/>
    </source>
</evidence>
<dbReference type="EMBL" id="ASRX01000071">
    <property type="protein sequence ID" value="EYF01794.1"/>
    <property type="molecule type" value="Genomic_DNA"/>
</dbReference>
<keyword evidence="4 7" id="KW-0547">Nucleotide-binding</keyword>
<accession>A0A017SXR8</accession>
<evidence type="ECO:0000256" key="1">
    <source>
        <dbReference type="ARBA" id="ARBA00012513"/>
    </source>
</evidence>
<dbReference type="OrthoDB" id="9779541at2"/>
<feature type="region of interest" description="Disordered" evidence="8">
    <location>
        <begin position="460"/>
        <end position="502"/>
    </location>
</feature>
<keyword evidence="6 7" id="KW-0067">ATP-binding</keyword>
<feature type="domain" description="Protein kinase" evidence="9">
    <location>
        <begin position="10"/>
        <end position="277"/>
    </location>
</feature>
<keyword evidence="2" id="KW-0723">Serine/threonine-protein kinase</keyword>
<name>A0A017SXR8_9BACT</name>
<feature type="binding site" evidence="7">
    <location>
        <position position="39"/>
    </location>
    <ligand>
        <name>ATP</name>
        <dbReference type="ChEBI" id="CHEBI:30616"/>
    </ligand>
</feature>
<dbReference type="PROSITE" id="PS00108">
    <property type="entry name" value="PROTEIN_KINASE_ST"/>
    <property type="match status" value="1"/>
</dbReference>
<dbReference type="FunFam" id="1.10.510.10:FF:000021">
    <property type="entry name" value="Serine/threonine protein kinase"/>
    <property type="match status" value="1"/>
</dbReference>
<evidence type="ECO:0000256" key="4">
    <source>
        <dbReference type="ARBA" id="ARBA00022741"/>
    </source>
</evidence>
<dbReference type="InterPro" id="IPR017441">
    <property type="entry name" value="Protein_kinase_ATP_BS"/>
</dbReference>
<dbReference type="InterPro" id="IPR011009">
    <property type="entry name" value="Kinase-like_dom_sf"/>
</dbReference>
<evidence type="ECO:0000256" key="3">
    <source>
        <dbReference type="ARBA" id="ARBA00022679"/>
    </source>
</evidence>
<feature type="region of interest" description="Disordered" evidence="8">
    <location>
        <begin position="284"/>
        <end position="326"/>
    </location>
</feature>
<dbReference type="GO" id="GO:0004674">
    <property type="term" value="F:protein serine/threonine kinase activity"/>
    <property type="evidence" value="ECO:0007669"/>
    <property type="project" value="UniProtKB-KW"/>
</dbReference>
<keyword evidence="11" id="KW-1185">Reference proteome</keyword>
<evidence type="ECO:0000313" key="11">
    <source>
        <dbReference type="Proteomes" id="UP000019678"/>
    </source>
</evidence>
<evidence type="ECO:0000313" key="10">
    <source>
        <dbReference type="EMBL" id="EYF01794.1"/>
    </source>
</evidence>
<evidence type="ECO:0000256" key="6">
    <source>
        <dbReference type="ARBA" id="ARBA00022840"/>
    </source>
</evidence>
<dbReference type="EC" id="2.7.11.1" evidence="1"/>
<dbReference type="SMART" id="SM00220">
    <property type="entry name" value="S_TKc"/>
    <property type="match status" value="1"/>
</dbReference>
<dbReference type="Pfam" id="PF00069">
    <property type="entry name" value="Pkinase"/>
    <property type="match status" value="1"/>
</dbReference>